<proteinExistence type="predicted"/>
<comment type="caution">
    <text evidence="2">The sequence shown here is derived from an EMBL/GenBank/DDBJ whole genome shotgun (WGS) entry which is preliminary data.</text>
</comment>
<accession>A0A1A0HFY8</accession>
<protein>
    <submittedName>
        <fullName evidence="2">Uncharacterized protein</fullName>
    </submittedName>
</protein>
<sequence>MPNGASMQDGRLSKNQTKSADSSMDQESADDITPIFVDRNLHLTFTVSELMTQNVLSKVFVFDLSKLCLPEVPEVPDGPATLDAVHSALVHEVKTKAASPLEYSTVDKHLQIVGYKDVQVLEDNDLQIEDNDGQLEDNGVQLEDKDVQIDNNDVQIDDNDVQIDDNDGQLEDNGVQIDDNGIHIEDNDLQKDDNGIHIVQENYKQMVQENCKQMAEDNQKQMVEENGIQVVEDNDNSLSENEIELDYVPSSEGEDNKLSSGDDHEYAPEEEEEESE</sequence>
<dbReference type="GeneID" id="30032350"/>
<dbReference type="EMBL" id="LXTC01000001">
    <property type="protein sequence ID" value="OBA23074.1"/>
    <property type="molecule type" value="Genomic_DNA"/>
</dbReference>
<dbReference type="AlphaFoldDB" id="A0A1A0HFY8"/>
<organism evidence="2 3">
    <name type="scientific">Metschnikowia bicuspidata var. bicuspidata NRRL YB-4993</name>
    <dbReference type="NCBI Taxonomy" id="869754"/>
    <lineage>
        <taxon>Eukaryota</taxon>
        <taxon>Fungi</taxon>
        <taxon>Dikarya</taxon>
        <taxon>Ascomycota</taxon>
        <taxon>Saccharomycotina</taxon>
        <taxon>Pichiomycetes</taxon>
        <taxon>Metschnikowiaceae</taxon>
        <taxon>Metschnikowia</taxon>
    </lineage>
</organism>
<gene>
    <name evidence="2" type="ORF">METBIDRAFT_9389</name>
</gene>
<dbReference type="OrthoDB" id="8904524at2759"/>
<evidence type="ECO:0000313" key="2">
    <source>
        <dbReference type="EMBL" id="OBA23074.1"/>
    </source>
</evidence>
<dbReference type="Proteomes" id="UP000092555">
    <property type="component" value="Unassembled WGS sequence"/>
</dbReference>
<feature type="compositionally biased region" description="Polar residues" evidence="1">
    <location>
        <begin position="13"/>
        <end position="26"/>
    </location>
</feature>
<reference evidence="2 3" key="1">
    <citation type="submission" date="2016-05" db="EMBL/GenBank/DDBJ databases">
        <title>Comparative genomics of biotechnologically important yeasts.</title>
        <authorList>
            <consortium name="DOE Joint Genome Institute"/>
            <person name="Riley R."/>
            <person name="Haridas S."/>
            <person name="Wolfe K.H."/>
            <person name="Lopes M.R."/>
            <person name="Hittinger C.T."/>
            <person name="Goker M."/>
            <person name="Salamov A."/>
            <person name="Wisecaver J."/>
            <person name="Long T.M."/>
            <person name="Aerts A.L."/>
            <person name="Barry K."/>
            <person name="Choi C."/>
            <person name="Clum A."/>
            <person name="Coughlan A.Y."/>
            <person name="Deshpande S."/>
            <person name="Douglass A.P."/>
            <person name="Hanson S.J."/>
            <person name="Klenk H.-P."/>
            <person name="LaButti K."/>
            <person name="Lapidus A."/>
            <person name="Lindquist E."/>
            <person name="Lipzen A."/>
            <person name="Meier-kolthoff J.P."/>
            <person name="Ohm R.A."/>
            <person name="Otillar R.P."/>
            <person name="Pangilinan J."/>
            <person name="Peng Y."/>
            <person name="Rokas A."/>
            <person name="Rosa C.A."/>
            <person name="Scheuner C."/>
            <person name="Sibirny A.A."/>
            <person name="Slot J.C."/>
            <person name="Stielow J.B."/>
            <person name="Sun H."/>
            <person name="Kurtzman C.P."/>
            <person name="Blackwell M."/>
            <person name="Grigoriev I.V."/>
            <person name="Jeffries T.W."/>
        </authorList>
    </citation>
    <scope>NUCLEOTIDE SEQUENCE [LARGE SCALE GENOMIC DNA]</scope>
    <source>
        <strain evidence="2 3">NRRL YB-4993</strain>
    </source>
</reference>
<dbReference type="RefSeq" id="XP_018713555.1">
    <property type="nucleotide sequence ID" value="XM_018859375.1"/>
</dbReference>
<feature type="compositionally biased region" description="Basic and acidic residues" evidence="1">
    <location>
        <begin position="254"/>
        <end position="267"/>
    </location>
</feature>
<feature type="region of interest" description="Disordered" evidence="1">
    <location>
        <begin position="1"/>
        <end position="27"/>
    </location>
</feature>
<name>A0A1A0HFY8_9ASCO</name>
<evidence type="ECO:0000313" key="3">
    <source>
        <dbReference type="Proteomes" id="UP000092555"/>
    </source>
</evidence>
<evidence type="ECO:0000256" key="1">
    <source>
        <dbReference type="SAM" id="MobiDB-lite"/>
    </source>
</evidence>
<feature type="region of interest" description="Disordered" evidence="1">
    <location>
        <begin position="231"/>
        <end position="276"/>
    </location>
</feature>
<keyword evidence="3" id="KW-1185">Reference proteome</keyword>